<dbReference type="OrthoDB" id="9800291at2"/>
<dbReference type="GO" id="GO:0005829">
    <property type="term" value="C:cytosol"/>
    <property type="evidence" value="ECO:0007669"/>
    <property type="project" value="TreeGrafter"/>
</dbReference>
<dbReference type="EMBL" id="JEMA01000312">
    <property type="protein sequence ID" value="KYF71775.1"/>
    <property type="molecule type" value="Genomic_DNA"/>
</dbReference>
<dbReference type="AlphaFoldDB" id="A0A150QUU2"/>
<evidence type="ECO:0000313" key="5">
    <source>
        <dbReference type="Proteomes" id="UP000075260"/>
    </source>
</evidence>
<dbReference type="RefSeq" id="WP_061606787.1">
    <property type="nucleotide sequence ID" value="NZ_JEMA01000312.1"/>
</dbReference>
<dbReference type="Proteomes" id="UP000075260">
    <property type="component" value="Unassembled WGS sequence"/>
</dbReference>
<accession>A0A150QUU2</accession>
<dbReference type="FunFam" id="1.25.40.340:FF:000002">
    <property type="entry name" value="Dihydroxyacetone kinase, L subunit"/>
    <property type="match status" value="1"/>
</dbReference>
<evidence type="ECO:0000256" key="1">
    <source>
        <dbReference type="ARBA" id="ARBA00022679"/>
    </source>
</evidence>
<dbReference type="GO" id="GO:0019563">
    <property type="term" value="P:glycerol catabolic process"/>
    <property type="evidence" value="ECO:0007669"/>
    <property type="project" value="TreeGrafter"/>
</dbReference>
<comment type="caution">
    <text evidence="4">The sequence shown here is derived from an EMBL/GenBank/DDBJ whole genome shotgun (WGS) entry which is preliminary data.</text>
</comment>
<dbReference type="GO" id="GO:0004371">
    <property type="term" value="F:glycerone kinase activity"/>
    <property type="evidence" value="ECO:0007669"/>
    <property type="project" value="InterPro"/>
</dbReference>
<dbReference type="InterPro" id="IPR012737">
    <property type="entry name" value="DhaK_L_YcgS"/>
</dbReference>
<dbReference type="InterPro" id="IPR004007">
    <property type="entry name" value="DhaL_dom"/>
</dbReference>
<proteinExistence type="predicted"/>
<reference evidence="4 5" key="1">
    <citation type="submission" date="2014-02" db="EMBL/GenBank/DDBJ databases">
        <title>The small core and large imbalanced accessory genome model reveals a collaborative survival strategy of Sorangium cellulosum strains in nature.</title>
        <authorList>
            <person name="Han K."/>
            <person name="Peng R."/>
            <person name="Blom J."/>
            <person name="Li Y.-Z."/>
        </authorList>
    </citation>
    <scope>NUCLEOTIDE SEQUENCE [LARGE SCALE GENOMIC DNA]</scope>
    <source>
        <strain evidence="4 5">So0008-312</strain>
    </source>
</reference>
<dbReference type="SUPFAM" id="SSF101473">
    <property type="entry name" value="DhaL-like"/>
    <property type="match status" value="1"/>
</dbReference>
<evidence type="ECO:0000313" key="4">
    <source>
        <dbReference type="EMBL" id="KYF71775.1"/>
    </source>
</evidence>
<name>A0A150QUU2_SORCE</name>
<dbReference type="InterPro" id="IPR050861">
    <property type="entry name" value="Dihydroxyacetone_Kinase"/>
</dbReference>
<dbReference type="PROSITE" id="PS51480">
    <property type="entry name" value="DHAL"/>
    <property type="match status" value="1"/>
</dbReference>
<dbReference type="Pfam" id="PF02734">
    <property type="entry name" value="Dak2"/>
    <property type="match status" value="1"/>
</dbReference>
<organism evidence="4 5">
    <name type="scientific">Sorangium cellulosum</name>
    <name type="common">Polyangium cellulosum</name>
    <dbReference type="NCBI Taxonomy" id="56"/>
    <lineage>
        <taxon>Bacteria</taxon>
        <taxon>Pseudomonadati</taxon>
        <taxon>Myxococcota</taxon>
        <taxon>Polyangia</taxon>
        <taxon>Polyangiales</taxon>
        <taxon>Polyangiaceae</taxon>
        <taxon>Sorangium</taxon>
    </lineage>
</organism>
<evidence type="ECO:0000259" key="3">
    <source>
        <dbReference type="PROSITE" id="PS51480"/>
    </source>
</evidence>
<gene>
    <name evidence="4" type="ORF">BE15_31730</name>
</gene>
<evidence type="ECO:0000256" key="2">
    <source>
        <dbReference type="ARBA" id="ARBA00022777"/>
    </source>
</evidence>
<protein>
    <submittedName>
        <fullName evidence="4">Dihydroxyacetone kinase</fullName>
    </submittedName>
</protein>
<dbReference type="NCBIfam" id="TIGR02365">
    <property type="entry name" value="dha_L_ycgS"/>
    <property type="match status" value="1"/>
</dbReference>
<keyword evidence="2 4" id="KW-0418">Kinase</keyword>
<dbReference type="SMART" id="SM01120">
    <property type="entry name" value="Dak2"/>
    <property type="match status" value="1"/>
</dbReference>
<dbReference type="PANTHER" id="PTHR28629:SF4">
    <property type="entry name" value="TRIOKINASE_FMN CYCLASE"/>
    <property type="match status" value="1"/>
</dbReference>
<dbReference type="Gene3D" id="1.25.40.340">
    <property type="match status" value="1"/>
</dbReference>
<dbReference type="InterPro" id="IPR036117">
    <property type="entry name" value="DhaL_dom_sf"/>
</dbReference>
<sequence>MQTLSGDHIAAWIERAADALEREKVYLTELDAAIGDSDHGVNMARGFTAVRSRLDTLDRGDVGALLRGVGTILLSTVGGASGPLYGTLFRDAGQRVAGAAAIDLAALTGCLEAGLEGVRRRGKASPGEKTMVDALVPAVDALKAALGAPQPDGAGDGGAPLAEALARAAEAAKAGAEATVPLIARKGRASYLGERSAGHQDPGATSCWLLLRSLAATAGA</sequence>
<dbReference type="PANTHER" id="PTHR28629">
    <property type="entry name" value="TRIOKINASE/FMN CYCLASE"/>
    <property type="match status" value="1"/>
</dbReference>
<feature type="domain" description="DhaL" evidence="3">
    <location>
        <begin position="7"/>
        <end position="216"/>
    </location>
</feature>
<keyword evidence="1" id="KW-0808">Transferase</keyword>